<keyword evidence="3" id="KW-1185">Reference proteome</keyword>
<feature type="domain" description="SF4 helicase" evidence="1">
    <location>
        <begin position="14"/>
        <end position="56"/>
    </location>
</feature>
<dbReference type="RefSeq" id="WP_379497231.1">
    <property type="nucleotide sequence ID" value="NZ_JBHSAO010000008.1"/>
</dbReference>
<evidence type="ECO:0000313" key="3">
    <source>
        <dbReference type="Proteomes" id="UP001595772"/>
    </source>
</evidence>
<evidence type="ECO:0000259" key="1">
    <source>
        <dbReference type="Pfam" id="PF03796"/>
    </source>
</evidence>
<dbReference type="EMBL" id="JBHSAO010000008">
    <property type="protein sequence ID" value="MFC4024749.1"/>
    <property type="molecule type" value="Genomic_DNA"/>
</dbReference>
<dbReference type="InterPro" id="IPR027417">
    <property type="entry name" value="P-loop_NTPase"/>
</dbReference>
<evidence type="ECO:0000313" key="2">
    <source>
        <dbReference type="EMBL" id="MFC4024749.1"/>
    </source>
</evidence>
<dbReference type="Gene3D" id="3.40.50.300">
    <property type="entry name" value="P-loop containing nucleotide triphosphate hydrolases"/>
    <property type="match status" value="1"/>
</dbReference>
<gene>
    <name evidence="2" type="ORF">ACFOUV_13180</name>
</gene>
<reference evidence="3" key="1">
    <citation type="journal article" date="2019" name="Int. J. Syst. Evol. Microbiol.">
        <title>The Global Catalogue of Microorganisms (GCM) 10K type strain sequencing project: providing services to taxonomists for standard genome sequencing and annotation.</title>
        <authorList>
            <consortium name="The Broad Institute Genomics Platform"/>
            <consortium name="The Broad Institute Genome Sequencing Center for Infectious Disease"/>
            <person name="Wu L."/>
            <person name="Ma J."/>
        </authorList>
    </citation>
    <scope>NUCLEOTIDE SEQUENCE [LARGE SCALE GENOMIC DNA]</scope>
    <source>
        <strain evidence="3">IBRC-M 10703</strain>
    </source>
</reference>
<accession>A0ABV8H2Y6</accession>
<proteinExistence type="predicted"/>
<organism evidence="2 3">
    <name type="scientific">Oceanobacillus longus</name>
    <dbReference type="NCBI Taxonomy" id="930120"/>
    <lineage>
        <taxon>Bacteria</taxon>
        <taxon>Bacillati</taxon>
        <taxon>Bacillota</taxon>
        <taxon>Bacilli</taxon>
        <taxon>Bacillales</taxon>
        <taxon>Bacillaceae</taxon>
        <taxon>Oceanobacillus</taxon>
    </lineage>
</organism>
<sequence length="67" mass="7745">MKNKRVLNKSGSGLYREDYYERDSKNNRMEVIISKHRNGPTGTVELAFEKEYGWFGDVGVGWQEDAS</sequence>
<name>A0ABV8H2Y6_9BACI</name>
<dbReference type="Proteomes" id="UP001595772">
    <property type="component" value="Unassembled WGS sequence"/>
</dbReference>
<dbReference type="InterPro" id="IPR007694">
    <property type="entry name" value="DNA_helicase_DnaB-like_C"/>
</dbReference>
<dbReference type="Pfam" id="PF03796">
    <property type="entry name" value="DnaB_C"/>
    <property type="match status" value="1"/>
</dbReference>
<protein>
    <submittedName>
        <fullName evidence="2">DnaB-like helicase C-terminal domain-containing protein</fullName>
    </submittedName>
</protein>
<comment type="caution">
    <text evidence="2">The sequence shown here is derived from an EMBL/GenBank/DDBJ whole genome shotgun (WGS) entry which is preliminary data.</text>
</comment>